<dbReference type="AlphaFoldDB" id="A0A2J8I6D9"/>
<evidence type="ECO:0000259" key="11">
    <source>
        <dbReference type="Pfam" id="PF14840"/>
    </source>
</evidence>
<feature type="domain" description="DNA polymerase III subunit delta C-terminal" evidence="11">
    <location>
        <begin position="213"/>
        <end position="328"/>
    </location>
</feature>
<evidence type="ECO:0000256" key="5">
    <source>
        <dbReference type="ARBA" id="ARBA00022705"/>
    </source>
</evidence>
<dbReference type="OrthoDB" id="9770982at2"/>
<dbReference type="NCBIfam" id="TIGR01128">
    <property type="entry name" value="holA"/>
    <property type="match status" value="1"/>
</dbReference>
<reference evidence="12 13" key="1">
    <citation type="submission" date="2018-01" db="EMBL/GenBank/DDBJ databases">
        <title>Draft genome sequences of six Vibrio diazotrophicus strains isolated from deep-sea sediments of the Baltic Sea.</title>
        <authorList>
            <person name="Castillo D."/>
            <person name="Vandieken V."/>
            <person name="Chiang O."/>
            <person name="Middelboe M."/>
        </authorList>
    </citation>
    <scope>NUCLEOTIDE SEQUENCE [LARGE SCALE GENOMIC DNA]</scope>
    <source>
        <strain evidence="12 13">60.27F</strain>
    </source>
</reference>
<dbReference type="InterPro" id="IPR008921">
    <property type="entry name" value="DNA_pol3_clamp-load_cplx_C"/>
</dbReference>
<dbReference type="InterPro" id="IPR005790">
    <property type="entry name" value="DNA_polIII_delta"/>
</dbReference>
<accession>A0A2J8I6D9</accession>
<dbReference type="EMBL" id="POSK01000002">
    <property type="protein sequence ID" value="PNI06054.1"/>
    <property type="molecule type" value="Genomic_DNA"/>
</dbReference>
<evidence type="ECO:0000256" key="4">
    <source>
        <dbReference type="ARBA" id="ARBA00022695"/>
    </source>
</evidence>
<evidence type="ECO:0000313" key="13">
    <source>
        <dbReference type="Proteomes" id="UP000236449"/>
    </source>
</evidence>
<evidence type="ECO:0000256" key="6">
    <source>
        <dbReference type="ARBA" id="ARBA00022932"/>
    </source>
</evidence>
<evidence type="ECO:0000256" key="3">
    <source>
        <dbReference type="ARBA" id="ARBA00022679"/>
    </source>
</evidence>
<keyword evidence="5" id="KW-0235">DNA replication</keyword>
<sequence length="341" mass="38749">MRVYADKLADSLQRSLLPVYLIFGGEPLLTQESVKAIENKALSEGFEEKHHFTVDNNLDWTQVYDCCQSLSLFSSRQIIVLEIAESGLNAALSKSLATVADYLNPDIVLIVMGNKLTKAQENTAWFKALMANGCLVNCLTPELSRLPQFVMARCRTLGLTPDTEAVQMLAQWHEGNLFALMQSLQKLALNYPDGQLTLVRLQESLDRHNHFTPFHWMDALLEGKANRAQRILRQLEAEAIEPIILMRTLQKELFLLLQMKQQLNTIGIGAVFDKHRVWQNKRPLYSAALQRLSLSKLQHLIRLLAQIEVLAKTQYEQPCWPLLHQISVEFSVPQANIPLPV</sequence>
<dbReference type="EC" id="2.7.7.7" evidence="1 9"/>
<evidence type="ECO:0000256" key="2">
    <source>
        <dbReference type="ARBA" id="ARBA00017703"/>
    </source>
</evidence>
<dbReference type="SUPFAM" id="SSF52540">
    <property type="entry name" value="P-loop containing nucleoside triphosphate hydrolases"/>
    <property type="match status" value="1"/>
</dbReference>
<dbReference type="Gene3D" id="1.20.272.10">
    <property type="match status" value="1"/>
</dbReference>
<dbReference type="GO" id="GO:0003677">
    <property type="term" value="F:DNA binding"/>
    <property type="evidence" value="ECO:0007669"/>
    <property type="project" value="InterPro"/>
</dbReference>
<dbReference type="InterPro" id="IPR032780">
    <property type="entry name" value="DNA_pol3_delt_C"/>
</dbReference>
<dbReference type="CDD" id="cd18138">
    <property type="entry name" value="HLD_clamp_pol_III_delta"/>
    <property type="match status" value="1"/>
</dbReference>
<dbReference type="Gene3D" id="1.10.8.60">
    <property type="match status" value="1"/>
</dbReference>
<feature type="domain" description="DNA polymerase III delta N-terminal" evidence="10">
    <location>
        <begin position="20"/>
        <end position="138"/>
    </location>
</feature>
<evidence type="ECO:0000313" key="12">
    <source>
        <dbReference type="EMBL" id="PNI06054.1"/>
    </source>
</evidence>
<dbReference type="SUPFAM" id="SSF48019">
    <property type="entry name" value="post-AAA+ oligomerization domain-like"/>
    <property type="match status" value="1"/>
</dbReference>
<keyword evidence="3" id="KW-0808">Transferase</keyword>
<dbReference type="PANTHER" id="PTHR34388">
    <property type="entry name" value="DNA POLYMERASE III SUBUNIT DELTA"/>
    <property type="match status" value="1"/>
</dbReference>
<organism evidence="12 13">
    <name type="scientific">Vibrio diazotrophicus</name>
    <dbReference type="NCBI Taxonomy" id="685"/>
    <lineage>
        <taxon>Bacteria</taxon>
        <taxon>Pseudomonadati</taxon>
        <taxon>Pseudomonadota</taxon>
        <taxon>Gammaproteobacteria</taxon>
        <taxon>Vibrionales</taxon>
        <taxon>Vibrionaceae</taxon>
        <taxon>Vibrio</taxon>
    </lineage>
</organism>
<dbReference type="Pfam" id="PF06144">
    <property type="entry name" value="DNA_pol3_delta"/>
    <property type="match status" value="1"/>
</dbReference>
<evidence type="ECO:0000256" key="9">
    <source>
        <dbReference type="NCBIfam" id="TIGR01128"/>
    </source>
</evidence>
<dbReference type="InterPro" id="IPR010372">
    <property type="entry name" value="DNA_pol3_delta_N"/>
</dbReference>
<dbReference type="GO" id="GO:0006261">
    <property type="term" value="P:DNA-templated DNA replication"/>
    <property type="evidence" value="ECO:0007669"/>
    <property type="project" value="TreeGrafter"/>
</dbReference>
<dbReference type="Gene3D" id="3.40.50.300">
    <property type="entry name" value="P-loop containing nucleotide triphosphate hydrolases"/>
    <property type="match status" value="1"/>
</dbReference>
<evidence type="ECO:0000256" key="1">
    <source>
        <dbReference type="ARBA" id="ARBA00012417"/>
    </source>
</evidence>
<keyword evidence="6" id="KW-0239">DNA-directed DNA polymerase</keyword>
<evidence type="ECO:0000259" key="10">
    <source>
        <dbReference type="Pfam" id="PF06144"/>
    </source>
</evidence>
<name>A0A2J8I6D9_VIBDI</name>
<dbReference type="GO" id="GO:0009360">
    <property type="term" value="C:DNA polymerase III complex"/>
    <property type="evidence" value="ECO:0007669"/>
    <property type="project" value="UniProtKB-UniRule"/>
</dbReference>
<dbReference type="InterPro" id="IPR027417">
    <property type="entry name" value="P-loop_NTPase"/>
</dbReference>
<comment type="catalytic activity">
    <reaction evidence="8">
        <text>DNA(n) + a 2'-deoxyribonucleoside 5'-triphosphate = DNA(n+1) + diphosphate</text>
        <dbReference type="Rhea" id="RHEA:22508"/>
        <dbReference type="Rhea" id="RHEA-COMP:17339"/>
        <dbReference type="Rhea" id="RHEA-COMP:17340"/>
        <dbReference type="ChEBI" id="CHEBI:33019"/>
        <dbReference type="ChEBI" id="CHEBI:61560"/>
        <dbReference type="ChEBI" id="CHEBI:173112"/>
        <dbReference type="EC" id="2.7.7.7"/>
    </reaction>
</comment>
<evidence type="ECO:0000256" key="7">
    <source>
        <dbReference type="ARBA" id="ARBA00034754"/>
    </source>
</evidence>
<gene>
    <name evidence="12" type="ORF">C1N32_03400</name>
</gene>
<dbReference type="Pfam" id="PF14840">
    <property type="entry name" value="DNA_pol3_delt_C"/>
    <property type="match status" value="1"/>
</dbReference>
<dbReference type="PANTHER" id="PTHR34388:SF1">
    <property type="entry name" value="DNA POLYMERASE III SUBUNIT DELTA"/>
    <property type="match status" value="1"/>
</dbReference>
<proteinExistence type="inferred from homology"/>
<keyword evidence="4" id="KW-0548">Nucleotidyltransferase</keyword>
<comment type="caution">
    <text evidence="12">The sequence shown here is derived from an EMBL/GenBank/DDBJ whole genome shotgun (WGS) entry which is preliminary data.</text>
</comment>
<dbReference type="Proteomes" id="UP000236449">
    <property type="component" value="Unassembled WGS sequence"/>
</dbReference>
<evidence type="ECO:0000256" key="8">
    <source>
        <dbReference type="ARBA" id="ARBA00049244"/>
    </source>
</evidence>
<dbReference type="GO" id="GO:0003887">
    <property type="term" value="F:DNA-directed DNA polymerase activity"/>
    <property type="evidence" value="ECO:0007669"/>
    <property type="project" value="UniProtKB-UniRule"/>
</dbReference>
<dbReference type="RefSeq" id="WP_102965403.1">
    <property type="nucleotide sequence ID" value="NZ_POSK01000002.1"/>
</dbReference>
<protein>
    <recommendedName>
        <fullName evidence="2 9">DNA polymerase III subunit delta</fullName>
        <ecNumber evidence="1 9">2.7.7.7</ecNumber>
    </recommendedName>
</protein>
<comment type="similarity">
    <text evidence="7">Belongs to the DNA polymerase HolA subunit family.</text>
</comment>